<dbReference type="PRINTS" id="PR00344">
    <property type="entry name" value="BCTRLSENSOR"/>
</dbReference>
<evidence type="ECO:0000256" key="5">
    <source>
        <dbReference type="ARBA" id="ARBA00022553"/>
    </source>
</evidence>
<dbReference type="InterPro" id="IPR050398">
    <property type="entry name" value="HssS/ArlS-like"/>
</dbReference>
<dbReference type="PROSITE" id="PS50109">
    <property type="entry name" value="HIS_KIN"/>
    <property type="match status" value="1"/>
</dbReference>
<dbReference type="Gene3D" id="6.10.340.10">
    <property type="match status" value="1"/>
</dbReference>
<dbReference type="InterPro" id="IPR003660">
    <property type="entry name" value="HAMP_dom"/>
</dbReference>
<dbReference type="STRING" id="1220578.FPE01S_01_01710"/>
<dbReference type="PROSITE" id="PS50885">
    <property type="entry name" value="HAMP"/>
    <property type="match status" value="1"/>
</dbReference>
<keyword evidence="11 14" id="KW-1133">Transmembrane helix</keyword>
<keyword evidence="4" id="KW-1003">Cell membrane</keyword>
<comment type="subcellular location">
    <subcellularLocation>
        <location evidence="2">Cell membrane</location>
        <topology evidence="2">Multi-pass membrane protein</topology>
    </subcellularLocation>
</comment>
<keyword evidence="9 17" id="KW-0418">Kinase</keyword>
<keyword evidence="13 14" id="KW-0472">Membrane</keyword>
<comment type="caution">
    <text evidence="17">The sequence shown here is derived from an EMBL/GenBank/DDBJ whole genome shotgun (WGS) entry which is preliminary data.</text>
</comment>
<evidence type="ECO:0000256" key="6">
    <source>
        <dbReference type="ARBA" id="ARBA00022679"/>
    </source>
</evidence>
<dbReference type="Gene3D" id="1.10.287.130">
    <property type="match status" value="1"/>
</dbReference>
<dbReference type="GO" id="GO:0000155">
    <property type="term" value="F:phosphorelay sensor kinase activity"/>
    <property type="evidence" value="ECO:0007669"/>
    <property type="project" value="InterPro"/>
</dbReference>
<dbReference type="InterPro" id="IPR036890">
    <property type="entry name" value="HATPase_C_sf"/>
</dbReference>
<evidence type="ECO:0000313" key="17">
    <source>
        <dbReference type="EMBL" id="GAO41159.1"/>
    </source>
</evidence>
<dbReference type="Gene3D" id="3.30.565.10">
    <property type="entry name" value="Histidine kinase-like ATPase, C-terminal domain"/>
    <property type="match status" value="1"/>
</dbReference>
<dbReference type="SMART" id="SM00388">
    <property type="entry name" value="HisKA"/>
    <property type="match status" value="1"/>
</dbReference>
<dbReference type="PROSITE" id="PS51257">
    <property type="entry name" value="PROKAR_LIPOPROTEIN"/>
    <property type="match status" value="1"/>
</dbReference>
<evidence type="ECO:0000256" key="12">
    <source>
        <dbReference type="ARBA" id="ARBA00023012"/>
    </source>
</evidence>
<keyword evidence="5" id="KW-0597">Phosphoprotein</keyword>
<dbReference type="Pfam" id="PF00672">
    <property type="entry name" value="HAMP"/>
    <property type="match status" value="1"/>
</dbReference>
<feature type="transmembrane region" description="Helical" evidence="14">
    <location>
        <begin position="7"/>
        <end position="29"/>
    </location>
</feature>
<evidence type="ECO:0000256" key="8">
    <source>
        <dbReference type="ARBA" id="ARBA00022741"/>
    </source>
</evidence>
<dbReference type="InterPro" id="IPR003594">
    <property type="entry name" value="HATPase_dom"/>
</dbReference>
<dbReference type="SUPFAM" id="SSF158472">
    <property type="entry name" value="HAMP domain-like"/>
    <property type="match status" value="1"/>
</dbReference>
<evidence type="ECO:0000256" key="9">
    <source>
        <dbReference type="ARBA" id="ARBA00022777"/>
    </source>
</evidence>
<dbReference type="Pfam" id="PF02518">
    <property type="entry name" value="HATPase_c"/>
    <property type="match status" value="1"/>
</dbReference>
<keyword evidence="8" id="KW-0547">Nucleotide-binding</keyword>
<evidence type="ECO:0000256" key="10">
    <source>
        <dbReference type="ARBA" id="ARBA00022840"/>
    </source>
</evidence>
<gene>
    <name evidence="17" type="ORF">FPE01S_01_01710</name>
</gene>
<dbReference type="PANTHER" id="PTHR45528:SF1">
    <property type="entry name" value="SENSOR HISTIDINE KINASE CPXA"/>
    <property type="match status" value="1"/>
</dbReference>
<evidence type="ECO:0000256" key="7">
    <source>
        <dbReference type="ARBA" id="ARBA00022692"/>
    </source>
</evidence>
<dbReference type="OrthoDB" id="594725at2"/>
<dbReference type="CDD" id="cd00082">
    <property type="entry name" value="HisKA"/>
    <property type="match status" value="1"/>
</dbReference>
<keyword evidence="10" id="KW-0067">ATP-binding</keyword>
<dbReference type="SMART" id="SM00304">
    <property type="entry name" value="HAMP"/>
    <property type="match status" value="1"/>
</dbReference>
<dbReference type="Pfam" id="PF00512">
    <property type="entry name" value="HisKA"/>
    <property type="match status" value="1"/>
</dbReference>
<keyword evidence="12" id="KW-0902">Two-component regulatory system</keyword>
<dbReference type="GO" id="GO:0005886">
    <property type="term" value="C:plasma membrane"/>
    <property type="evidence" value="ECO:0007669"/>
    <property type="project" value="UniProtKB-SubCell"/>
</dbReference>
<evidence type="ECO:0000259" key="16">
    <source>
        <dbReference type="PROSITE" id="PS50885"/>
    </source>
</evidence>
<feature type="domain" description="HAMP" evidence="16">
    <location>
        <begin position="174"/>
        <end position="227"/>
    </location>
</feature>
<dbReference type="InterPro" id="IPR036097">
    <property type="entry name" value="HisK_dim/P_sf"/>
</dbReference>
<dbReference type="InterPro" id="IPR003661">
    <property type="entry name" value="HisK_dim/P_dom"/>
</dbReference>
<keyword evidence="6" id="KW-0808">Transferase</keyword>
<keyword evidence="7 14" id="KW-0812">Transmembrane</keyword>
<evidence type="ECO:0000256" key="14">
    <source>
        <dbReference type="SAM" id="Phobius"/>
    </source>
</evidence>
<dbReference type="AlphaFoldDB" id="A0A0E9MUB4"/>
<dbReference type="InterPro" id="IPR005467">
    <property type="entry name" value="His_kinase_dom"/>
</dbReference>
<evidence type="ECO:0000313" key="18">
    <source>
        <dbReference type="Proteomes" id="UP000033121"/>
    </source>
</evidence>
<dbReference type="PANTHER" id="PTHR45528">
    <property type="entry name" value="SENSOR HISTIDINE KINASE CPXA"/>
    <property type="match status" value="1"/>
</dbReference>
<evidence type="ECO:0000256" key="4">
    <source>
        <dbReference type="ARBA" id="ARBA00022475"/>
    </source>
</evidence>
<accession>A0A0E9MUB4</accession>
<evidence type="ECO:0000259" key="15">
    <source>
        <dbReference type="PROSITE" id="PS50109"/>
    </source>
</evidence>
<dbReference type="EMBL" id="BBWV01000001">
    <property type="protein sequence ID" value="GAO41159.1"/>
    <property type="molecule type" value="Genomic_DNA"/>
</dbReference>
<name>A0A0E9MUB4_9BACT</name>
<dbReference type="GO" id="GO:0005524">
    <property type="term" value="F:ATP binding"/>
    <property type="evidence" value="ECO:0007669"/>
    <property type="project" value="UniProtKB-KW"/>
</dbReference>
<organism evidence="17 18">
    <name type="scientific">Flavihumibacter petaseus NBRC 106054</name>
    <dbReference type="NCBI Taxonomy" id="1220578"/>
    <lineage>
        <taxon>Bacteria</taxon>
        <taxon>Pseudomonadati</taxon>
        <taxon>Bacteroidota</taxon>
        <taxon>Chitinophagia</taxon>
        <taxon>Chitinophagales</taxon>
        <taxon>Chitinophagaceae</taxon>
        <taxon>Flavihumibacter</taxon>
    </lineage>
</organism>
<sequence length="454" mass="51476">MRIQVKTALLFTVITACLLGIMSVSTYLLTTKFVNNDFLKRLELRAVVASKVLFEQDHISSNTYEELRKRHLEYLPQENEYVIRTDTIDRKNQWLPGSYLQAILSAGGKTVYHHQGDVDYAGILYHDDNQDYLVIKSAVNEYGISTKKKMRDVKLVSFISGVLLVYIVSLFFARKAFQPVREIIRKSKEISAYNLDMRLEESKGADEIAELTKTYNTMLDRLETAFETQNNFISNASHELRTPLTSIIGEADWALQQERAPAAYQQTILEIQQHADRLNTMVSALLTMAQSGFNGKRQEWENIDLLELLQEALESVRRLNGQNEFSVENISRDDQAELLQVWGSRNLLLLALGNIISNAVKYSRHRKVTIRIGRKGNMAAITVCDQGIGIPDKEIAHVFEPFFRASNSQEFEGFGIGLPLTKNIARIHEGSILVHSRLGQGTEVTLHLPLITSA</sequence>
<evidence type="ECO:0000256" key="1">
    <source>
        <dbReference type="ARBA" id="ARBA00000085"/>
    </source>
</evidence>
<dbReference type="SUPFAM" id="SSF55874">
    <property type="entry name" value="ATPase domain of HSP90 chaperone/DNA topoisomerase II/histidine kinase"/>
    <property type="match status" value="1"/>
</dbReference>
<feature type="transmembrane region" description="Helical" evidence="14">
    <location>
        <begin position="155"/>
        <end position="173"/>
    </location>
</feature>
<evidence type="ECO:0000256" key="13">
    <source>
        <dbReference type="ARBA" id="ARBA00023136"/>
    </source>
</evidence>
<dbReference type="EC" id="2.7.13.3" evidence="3"/>
<dbReference type="SMART" id="SM00387">
    <property type="entry name" value="HATPase_c"/>
    <property type="match status" value="1"/>
</dbReference>
<reference evidence="17 18" key="1">
    <citation type="submission" date="2015-04" db="EMBL/GenBank/DDBJ databases">
        <title>Whole genome shotgun sequence of Flavihumibacter petaseus NBRC 106054.</title>
        <authorList>
            <person name="Miyazawa S."/>
            <person name="Hosoyama A."/>
            <person name="Hashimoto M."/>
            <person name="Noguchi M."/>
            <person name="Tsuchikane K."/>
            <person name="Ohji S."/>
            <person name="Yamazoe A."/>
            <person name="Ichikawa N."/>
            <person name="Kimura A."/>
            <person name="Fujita N."/>
        </authorList>
    </citation>
    <scope>NUCLEOTIDE SEQUENCE [LARGE SCALE GENOMIC DNA]</scope>
    <source>
        <strain evidence="17 18">NBRC 106054</strain>
    </source>
</reference>
<keyword evidence="18" id="KW-1185">Reference proteome</keyword>
<proteinExistence type="predicted"/>
<dbReference type="InterPro" id="IPR004358">
    <property type="entry name" value="Sig_transdc_His_kin-like_C"/>
</dbReference>
<evidence type="ECO:0000256" key="11">
    <source>
        <dbReference type="ARBA" id="ARBA00022989"/>
    </source>
</evidence>
<protein>
    <recommendedName>
        <fullName evidence="3">histidine kinase</fullName>
        <ecNumber evidence="3">2.7.13.3</ecNumber>
    </recommendedName>
</protein>
<dbReference type="Proteomes" id="UP000033121">
    <property type="component" value="Unassembled WGS sequence"/>
</dbReference>
<dbReference type="CDD" id="cd06225">
    <property type="entry name" value="HAMP"/>
    <property type="match status" value="1"/>
</dbReference>
<evidence type="ECO:0000256" key="2">
    <source>
        <dbReference type="ARBA" id="ARBA00004651"/>
    </source>
</evidence>
<comment type="catalytic activity">
    <reaction evidence="1">
        <text>ATP + protein L-histidine = ADP + protein N-phospho-L-histidine.</text>
        <dbReference type="EC" id="2.7.13.3"/>
    </reaction>
</comment>
<dbReference type="SUPFAM" id="SSF47384">
    <property type="entry name" value="Homodimeric domain of signal transducing histidine kinase"/>
    <property type="match status" value="1"/>
</dbReference>
<dbReference type="RefSeq" id="WP_046367073.1">
    <property type="nucleotide sequence ID" value="NZ_BBWV01000001.1"/>
</dbReference>
<evidence type="ECO:0000256" key="3">
    <source>
        <dbReference type="ARBA" id="ARBA00012438"/>
    </source>
</evidence>
<feature type="domain" description="Histidine kinase" evidence="15">
    <location>
        <begin position="235"/>
        <end position="452"/>
    </location>
</feature>